<dbReference type="STRING" id="3469.A0A4Y7IZN0"/>
<organism evidence="3 4">
    <name type="scientific">Papaver somniferum</name>
    <name type="common">Opium poppy</name>
    <dbReference type="NCBI Taxonomy" id="3469"/>
    <lineage>
        <taxon>Eukaryota</taxon>
        <taxon>Viridiplantae</taxon>
        <taxon>Streptophyta</taxon>
        <taxon>Embryophyta</taxon>
        <taxon>Tracheophyta</taxon>
        <taxon>Spermatophyta</taxon>
        <taxon>Magnoliopsida</taxon>
        <taxon>Ranunculales</taxon>
        <taxon>Papaveraceae</taxon>
        <taxon>Papaveroideae</taxon>
        <taxon>Papaver</taxon>
    </lineage>
</organism>
<dbReference type="InterPro" id="IPR004314">
    <property type="entry name" value="Neprosin"/>
</dbReference>
<evidence type="ECO:0000313" key="3">
    <source>
        <dbReference type="EMBL" id="RZC53250.1"/>
    </source>
</evidence>
<dbReference type="Gene3D" id="3.90.1320.10">
    <property type="entry name" value="Outer-capsid protein sigma 3, large lobe"/>
    <property type="match status" value="1"/>
</dbReference>
<dbReference type="Pfam" id="PF03080">
    <property type="entry name" value="Neprosin"/>
    <property type="match status" value="1"/>
</dbReference>
<dbReference type="Pfam" id="PF14365">
    <property type="entry name" value="Neprosin_AP"/>
    <property type="match status" value="1"/>
</dbReference>
<dbReference type="OMA" id="QATINIW"/>
<gene>
    <name evidence="3" type="ORF">C5167_012096</name>
</gene>
<feature type="domain" description="Neprosin PEP catalytic" evidence="2">
    <location>
        <begin position="132"/>
        <end position="383"/>
    </location>
</feature>
<dbReference type="AlphaFoldDB" id="A0A4Y7IZN0"/>
<reference evidence="3 4" key="1">
    <citation type="journal article" date="2018" name="Science">
        <title>The opium poppy genome and morphinan production.</title>
        <authorList>
            <person name="Guo L."/>
            <person name="Winzer T."/>
            <person name="Yang X."/>
            <person name="Li Y."/>
            <person name="Ning Z."/>
            <person name="He Z."/>
            <person name="Teodor R."/>
            <person name="Lu Y."/>
            <person name="Bowser T.A."/>
            <person name="Graham I.A."/>
            <person name="Ye K."/>
        </authorList>
    </citation>
    <scope>NUCLEOTIDE SEQUENCE [LARGE SCALE GENOMIC DNA]</scope>
    <source>
        <strain evidence="4">cv. HN1</strain>
        <tissue evidence="3">Leaves</tissue>
    </source>
</reference>
<feature type="signal peptide" evidence="1">
    <location>
        <begin position="1"/>
        <end position="22"/>
    </location>
</feature>
<dbReference type="PROSITE" id="PS52045">
    <property type="entry name" value="NEPROSIN_PEP_CD"/>
    <property type="match status" value="1"/>
</dbReference>
<name>A0A4Y7IZN0_PAPSO</name>
<evidence type="ECO:0000313" key="4">
    <source>
        <dbReference type="Proteomes" id="UP000316621"/>
    </source>
</evidence>
<dbReference type="EMBL" id="CM010717">
    <property type="protein sequence ID" value="RZC53250.1"/>
    <property type="molecule type" value="Genomic_DNA"/>
</dbReference>
<dbReference type="InterPro" id="IPR025521">
    <property type="entry name" value="Neprosin_propep"/>
</dbReference>
<dbReference type="InterPro" id="IPR053168">
    <property type="entry name" value="Glutamic_endopeptidase"/>
</dbReference>
<evidence type="ECO:0000259" key="2">
    <source>
        <dbReference type="PROSITE" id="PS52045"/>
    </source>
</evidence>
<keyword evidence="1" id="KW-0732">Signal</keyword>
<dbReference type="PANTHER" id="PTHR31589:SF110">
    <property type="entry name" value="PROTEIN, PUTATIVE (DUF239)-RELATED"/>
    <property type="match status" value="1"/>
</dbReference>
<sequence length="383" mass="43260">MLKFINFTLWLIFSILSFGILTYEMVVDETISNANASIIKTVESDNDEIIYCYDVHKQPAFSNPLFRNHPIQMRPSSYPQGVQPKEHKKFELTQIWHKYGLCPEGTVPIRRSGKNYHSDPILSSKHLHPSSSNDVTNTNEFASITPVGDNFQGAQATINIWKPLIEQPQEFSASQIWISADNKEVIETGWDVHKSLYGDELPRIFVHWTADHYNSTGCYNIQCPGFVQTTSKISLGSSFDKISIFHGTQSSADFVMFKDKSTGNWWVQVQGVDVGYWPHFLFKQLSTKATRIDFGGQIANTKPNMRHTKTQMGSGHFPSEGGFGISSYFRRVKVFDGNYEAKVPGTVFMIQSNTNCYGLKLGQTDWSGIIFYYGGPGFSSTCQ</sequence>
<feature type="chain" id="PRO_5021360975" description="Neprosin PEP catalytic domain-containing protein" evidence="1">
    <location>
        <begin position="23"/>
        <end position="383"/>
    </location>
</feature>
<proteinExistence type="predicted"/>
<accession>A0A4Y7IZN0</accession>
<dbReference type="PANTHER" id="PTHR31589">
    <property type="entry name" value="PROTEIN, PUTATIVE (DUF239)-RELATED-RELATED"/>
    <property type="match status" value="1"/>
</dbReference>
<dbReference type="Proteomes" id="UP000316621">
    <property type="component" value="Chromosome 3"/>
</dbReference>
<dbReference type="OrthoDB" id="849927at2759"/>
<dbReference type="Gramene" id="RZC53250">
    <property type="protein sequence ID" value="RZC53250"/>
    <property type="gene ID" value="C5167_012096"/>
</dbReference>
<protein>
    <recommendedName>
        <fullName evidence="2">Neprosin PEP catalytic domain-containing protein</fullName>
    </recommendedName>
</protein>
<keyword evidence="4" id="KW-1185">Reference proteome</keyword>
<evidence type="ECO:0000256" key="1">
    <source>
        <dbReference type="SAM" id="SignalP"/>
    </source>
</evidence>